<protein>
    <recommendedName>
        <fullName evidence="3">Snake toxin/toxin-like domain-containing protein</fullName>
    </recommendedName>
</protein>
<dbReference type="EMBL" id="CAJNRG010005305">
    <property type="protein sequence ID" value="CAF2074774.1"/>
    <property type="molecule type" value="Genomic_DNA"/>
</dbReference>
<dbReference type="Proteomes" id="UP000663887">
    <property type="component" value="Unassembled WGS sequence"/>
</dbReference>
<accession>A0A816RLQ1</accession>
<dbReference type="InterPro" id="IPR045860">
    <property type="entry name" value="Snake_toxin-like_sf"/>
</dbReference>
<evidence type="ECO:0000313" key="1">
    <source>
        <dbReference type="EMBL" id="CAF2074774.1"/>
    </source>
</evidence>
<organism evidence="1 2">
    <name type="scientific">Rotaria magnacalcarata</name>
    <dbReference type="NCBI Taxonomy" id="392030"/>
    <lineage>
        <taxon>Eukaryota</taxon>
        <taxon>Metazoa</taxon>
        <taxon>Spiralia</taxon>
        <taxon>Gnathifera</taxon>
        <taxon>Rotifera</taxon>
        <taxon>Eurotatoria</taxon>
        <taxon>Bdelloidea</taxon>
        <taxon>Philodinida</taxon>
        <taxon>Philodinidae</taxon>
        <taxon>Rotaria</taxon>
    </lineage>
</organism>
<evidence type="ECO:0008006" key="3">
    <source>
        <dbReference type="Google" id="ProtNLM"/>
    </source>
</evidence>
<proteinExistence type="predicted"/>
<evidence type="ECO:0000313" key="2">
    <source>
        <dbReference type="Proteomes" id="UP000663887"/>
    </source>
</evidence>
<dbReference type="SUPFAM" id="SSF57302">
    <property type="entry name" value="Snake toxin-like"/>
    <property type="match status" value="1"/>
</dbReference>
<dbReference type="AlphaFoldDB" id="A0A816RLQ1"/>
<sequence length="106" mass="11066">MGATNGLNCYYCYYTSGCQDPFKLYSGSIYLVTCYSNATVCAKVVLTGGSTARGCSTSCSQGTTTSGTVSCCASDYCSSSVRYSGMLPYVILPAIASLFTQARLIG</sequence>
<gene>
    <name evidence="1" type="ORF">XDN619_LOCUS13346</name>
</gene>
<name>A0A816RLQ1_9BILA</name>
<comment type="caution">
    <text evidence="1">The sequence shown here is derived from an EMBL/GenBank/DDBJ whole genome shotgun (WGS) entry which is preliminary data.</text>
</comment>
<reference evidence="1" key="1">
    <citation type="submission" date="2021-02" db="EMBL/GenBank/DDBJ databases">
        <authorList>
            <person name="Nowell W R."/>
        </authorList>
    </citation>
    <scope>NUCLEOTIDE SEQUENCE</scope>
</reference>